<sequence length="399" mass="44106">MKRQYFPELQGIRAVAVLAVITVHTAFTSGYMGFMDYRPDNEVFAVLLERFTRESLPILFALSGFLIYRPFALATIAGTEKPDLRAYAWRRVLRLFPAYWLVAIVMLVLLNRENITGFWYLLRVVTMQHVYNEGGIPTGMESTWSMGTEVAFYALLPLFAWAAGRWAGRTGHAVARARRILAGAGGVILVGYAFTAYSHQESLGMYPIQGNWPPGWFGYLAVGMALAAMSAAAEVAPNALIGPYRLVARHPGATWFTALVVILLFCFSPAGGQGTSDYPSLGTALFDQPIDLAIVFLILAPLTVPGVRSRFIQNVLTIRPLQYIGRVSYGMFLWHIPVIYIWNGSMIGADNFLKAMVIVMGGSFAAAVISYYAVERPAMRLRNRLGRAGREPSVAVLVR</sequence>
<name>A0ABV6U784_9ACTN</name>
<feature type="transmembrane region" description="Helical" evidence="1">
    <location>
        <begin position="55"/>
        <end position="79"/>
    </location>
</feature>
<keyword evidence="4" id="KW-1185">Reference proteome</keyword>
<keyword evidence="1" id="KW-1133">Transmembrane helix</keyword>
<dbReference type="GO" id="GO:0016746">
    <property type="term" value="F:acyltransferase activity"/>
    <property type="evidence" value="ECO:0007669"/>
    <property type="project" value="UniProtKB-KW"/>
</dbReference>
<dbReference type="EC" id="2.3.-.-" evidence="3"/>
<keyword evidence="1" id="KW-0472">Membrane</keyword>
<dbReference type="PANTHER" id="PTHR23028">
    <property type="entry name" value="ACETYLTRANSFERASE"/>
    <property type="match status" value="1"/>
</dbReference>
<keyword evidence="3" id="KW-0808">Transferase</keyword>
<feature type="transmembrane region" description="Helical" evidence="1">
    <location>
        <begin position="217"/>
        <end position="241"/>
    </location>
</feature>
<evidence type="ECO:0000313" key="3">
    <source>
        <dbReference type="EMBL" id="MFC0863864.1"/>
    </source>
</evidence>
<feature type="transmembrane region" description="Helical" evidence="1">
    <location>
        <begin position="12"/>
        <end position="35"/>
    </location>
</feature>
<feature type="transmembrane region" description="Helical" evidence="1">
    <location>
        <begin position="292"/>
        <end position="311"/>
    </location>
</feature>
<keyword evidence="1" id="KW-0812">Transmembrane</keyword>
<evidence type="ECO:0000313" key="4">
    <source>
        <dbReference type="Proteomes" id="UP001589870"/>
    </source>
</evidence>
<feature type="transmembrane region" description="Helical" evidence="1">
    <location>
        <begin position="253"/>
        <end position="272"/>
    </location>
</feature>
<evidence type="ECO:0000259" key="2">
    <source>
        <dbReference type="Pfam" id="PF01757"/>
    </source>
</evidence>
<dbReference type="EMBL" id="JBHMQT010000035">
    <property type="protein sequence ID" value="MFC0863864.1"/>
    <property type="molecule type" value="Genomic_DNA"/>
</dbReference>
<dbReference type="Pfam" id="PF01757">
    <property type="entry name" value="Acyl_transf_3"/>
    <property type="match status" value="1"/>
</dbReference>
<feature type="transmembrane region" description="Helical" evidence="1">
    <location>
        <begin position="355"/>
        <end position="374"/>
    </location>
</feature>
<dbReference type="InterPro" id="IPR050879">
    <property type="entry name" value="Acyltransferase_3"/>
</dbReference>
<dbReference type="PANTHER" id="PTHR23028:SF53">
    <property type="entry name" value="ACYL_TRANSF_3 DOMAIN-CONTAINING PROTEIN"/>
    <property type="match status" value="1"/>
</dbReference>
<gene>
    <name evidence="3" type="ORF">ACFHYQ_16285</name>
</gene>
<proteinExistence type="predicted"/>
<feature type="domain" description="Acyltransferase 3" evidence="2">
    <location>
        <begin position="8"/>
        <end position="371"/>
    </location>
</feature>
<reference evidence="3 4" key="1">
    <citation type="submission" date="2024-09" db="EMBL/GenBank/DDBJ databases">
        <authorList>
            <person name="Sun Q."/>
            <person name="Mori K."/>
        </authorList>
    </citation>
    <scope>NUCLEOTIDE SEQUENCE [LARGE SCALE GENOMIC DNA]</scope>
    <source>
        <strain evidence="3 4">TBRC 1851</strain>
    </source>
</reference>
<feature type="transmembrane region" description="Helical" evidence="1">
    <location>
        <begin position="150"/>
        <end position="168"/>
    </location>
</feature>
<protein>
    <submittedName>
        <fullName evidence="3">Acyltransferase family protein</fullName>
        <ecNumber evidence="3">2.3.-.-</ecNumber>
    </submittedName>
</protein>
<dbReference type="RefSeq" id="WP_394302001.1">
    <property type="nucleotide sequence ID" value="NZ_JBHMQT010000035.1"/>
</dbReference>
<feature type="transmembrane region" description="Helical" evidence="1">
    <location>
        <begin position="91"/>
        <end position="110"/>
    </location>
</feature>
<dbReference type="Proteomes" id="UP001589870">
    <property type="component" value="Unassembled WGS sequence"/>
</dbReference>
<evidence type="ECO:0000256" key="1">
    <source>
        <dbReference type="SAM" id="Phobius"/>
    </source>
</evidence>
<feature type="transmembrane region" description="Helical" evidence="1">
    <location>
        <begin position="323"/>
        <end position="343"/>
    </location>
</feature>
<organism evidence="3 4">
    <name type="scientific">Sphaerimonospora cavernae</name>
    <dbReference type="NCBI Taxonomy" id="1740611"/>
    <lineage>
        <taxon>Bacteria</taxon>
        <taxon>Bacillati</taxon>
        <taxon>Actinomycetota</taxon>
        <taxon>Actinomycetes</taxon>
        <taxon>Streptosporangiales</taxon>
        <taxon>Streptosporangiaceae</taxon>
        <taxon>Sphaerimonospora</taxon>
    </lineage>
</organism>
<dbReference type="InterPro" id="IPR002656">
    <property type="entry name" value="Acyl_transf_3_dom"/>
</dbReference>
<accession>A0ABV6U784</accession>
<feature type="transmembrane region" description="Helical" evidence="1">
    <location>
        <begin position="180"/>
        <end position="197"/>
    </location>
</feature>
<comment type="caution">
    <text evidence="3">The sequence shown here is derived from an EMBL/GenBank/DDBJ whole genome shotgun (WGS) entry which is preliminary data.</text>
</comment>
<keyword evidence="3" id="KW-0012">Acyltransferase</keyword>